<feature type="domain" description="RanBD1" evidence="4">
    <location>
        <begin position="415"/>
        <end position="574"/>
    </location>
</feature>
<dbReference type="InterPro" id="IPR011993">
    <property type="entry name" value="PH-like_dom_sf"/>
</dbReference>
<dbReference type="GO" id="GO:0005634">
    <property type="term" value="C:nucleus"/>
    <property type="evidence" value="ECO:0007669"/>
    <property type="project" value="UniProtKB-SubCell"/>
</dbReference>
<dbReference type="Pfam" id="PF00638">
    <property type="entry name" value="Ran_BP1"/>
    <property type="match status" value="1"/>
</dbReference>
<feature type="region of interest" description="Disordered" evidence="3">
    <location>
        <begin position="377"/>
        <end position="405"/>
    </location>
</feature>
<dbReference type="PANTHER" id="PTHR23138">
    <property type="entry name" value="RAN BINDING PROTEIN"/>
    <property type="match status" value="1"/>
</dbReference>
<accession>A0AAV9JFU4</accession>
<dbReference type="AlphaFoldDB" id="A0AAV9JFU4"/>
<dbReference type="SUPFAM" id="SSF50729">
    <property type="entry name" value="PH domain-like"/>
    <property type="match status" value="1"/>
</dbReference>
<dbReference type="Gene3D" id="2.30.29.30">
    <property type="entry name" value="Pleckstrin-homology domain (PH domain)/Phosphotyrosine-binding domain (PTB)"/>
    <property type="match status" value="1"/>
</dbReference>
<feature type="compositionally biased region" description="Basic and acidic residues" evidence="3">
    <location>
        <begin position="95"/>
        <end position="109"/>
    </location>
</feature>
<evidence type="ECO:0000256" key="1">
    <source>
        <dbReference type="ARBA" id="ARBA00004123"/>
    </source>
</evidence>
<name>A0AAV9JFU4_9PEZI</name>
<reference evidence="5 6" key="1">
    <citation type="submission" date="2021-11" db="EMBL/GenBank/DDBJ databases">
        <title>Black yeast isolated from Biological Soil Crust.</title>
        <authorList>
            <person name="Kurbessoian T."/>
        </authorList>
    </citation>
    <scope>NUCLEOTIDE SEQUENCE [LARGE SCALE GENOMIC DNA]</scope>
    <source>
        <strain evidence="5 6">CCFEE 5522</strain>
    </source>
</reference>
<gene>
    <name evidence="5" type="ORF">LTR36_004563</name>
</gene>
<feature type="compositionally biased region" description="Polar residues" evidence="3">
    <location>
        <begin position="172"/>
        <end position="181"/>
    </location>
</feature>
<feature type="compositionally biased region" description="Acidic residues" evidence="3">
    <location>
        <begin position="390"/>
        <end position="404"/>
    </location>
</feature>
<protein>
    <recommendedName>
        <fullName evidence="4">RanBD1 domain-containing protein</fullName>
    </recommendedName>
</protein>
<feature type="compositionally biased region" description="Low complexity" evidence="3">
    <location>
        <begin position="377"/>
        <end position="389"/>
    </location>
</feature>
<feature type="compositionally biased region" description="Basic and acidic residues" evidence="3">
    <location>
        <begin position="14"/>
        <end position="23"/>
    </location>
</feature>
<sequence length="574" mass="59195">MAPVTDKAPLSDTESEKPVREQFQKATLAGVPADAHGAGLSGEESGGSTGPRGRLHRKRSFEEVEGEQAEQVSSETSGKHHTRKRSRDGAEEDVELSKGKRLSGEKAREAAVTAYDAGNTNGETMAVIDERPGTPDQAESKRTEATAEAITSPKTKRSRLHSTAIEADHTLVTETAVTESSAPVLEQDTVAEPSTNAAQTAEPLTETSAEPVPLTSGFANTAAMSPFGALAGSKSPIADRSQTSDGAFAASAFGSLAASSTSGFGAIGKSTGGFGAGGGFGSGGKSPLGGDVSKENEKPNETSSSGFGGALGQRSAFAAGPATSGGFGSGSTGFGKLGGSSGFGGALGGGGFGTLGGGSGGLSTFASGKLPAPLAGNSKASKAFGASAAADDDEPEGQEGDEDAAAAAADAGFKNPLAQEEDKQDERFYAQHLETGEEEEETTYSCRAKVYNYITLEDGKKEWRERGLGILRLNVRRRRAAEDDDDDEPDGKGKGKTRARFLMRADGSHRVVLNTPVKKEISFGAATGGPPQGGYMLFMGTIEGKRTLELLQLKVKQQYALELYDKVAELQQEM</sequence>
<evidence type="ECO:0000256" key="2">
    <source>
        <dbReference type="ARBA" id="ARBA00023242"/>
    </source>
</evidence>
<dbReference type="InterPro" id="IPR000156">
    <property type="entry name" value="Ran_bind_dom"/>
</dbReference>
<comment type="caution">
    <text evidence="5">The sequence shown here is derived from an EMBL/GenBank/DDBJ whole genome shotgun (WGS) entry which is preliminary data.</text>
</comment>
<feature type="region of interest" description="Disordered" evidence="3">
    <location>
        <begin position="1"/>
        <end position="220"/>
    </location>
</feature>
<dbReference type="PROSITE" id="PS50196">
    <property type="entry name" value="RANBD1"/>
    <property type="match status" value="1"/>
</dbReference>
<dbReference type="Proteomes" id="UP001324427">
    <property type="component" value="Unassembled WGS sequence"/>
</dbReference>
<evidence type="ECO:0000256" key="3">
    <source>
        <dbReference type="SAM" id="MobiDB-lite"/>
    </source>
</evidence>
<organism evidence="5 6">
    <name type="scientific">Oleoguttula mirabilis</name>
    <dbReference type="NCBI Taxonomy" id="1507867"/>
    <lineage>
        <taxon>Eukaryota</taxon>
        <taxon>Fungi</taxon>
        <taxon>Dikarya</taxon>
        <taxon>Ascomycota</taxon>
        <taxon>Pezizomycotina</taxon>
        <taxon>Dothideomycetes</taxon>
        <taxon>Dothideomycetidae</taxon>
        <taxon>Mycosphaerellales</taxon>
        <taxon>Teratosphaeriaceae</taxon>
        <taxon>Oleoguttula</taxon>
    </lineage>
</organism>
<keyword evidence="2" id="KW-0539">Nucleus</keyword>
<dbReference type="SMART" id="SM00160">
    <property type="entry name" value="RanBD"/>
    <property type="match status" value="1"/>
</dbReference>
<evidence type="ECO:0000313" key="5">
    <source>
        <dbReference type="EMBL" id="KAK4544065.1"/>
    </source>
</evidence>
<evidence type="ECO:0000259" key="4">
    <source>
        <dbReference type="PROSITE" id="PS50196"/>
    </source>
</evidence>
<feature type="compositionally biased region" description="Gly residues" evidence="3">
    <location>
        <begin position="275"/>
        <end position="287"/>
    </location>
</feature>
<evidence type="ECO:0000313" key="6">
    <source>
        <dbReference type="Proteomes" id="UP001324427"/>
    </source>
</evidence>
<dbReference type="EMBL" id="JAVFHQ010000027">
    <property type="protein sequence ID" value="KAK4544065.1"/>
    <property type="molecule type" value="Genomic_DNA"/>
</dbReference>
<feature type="region of interest" description="Disordered" evidence="3">
    <location>
        <begin position="275"/>
        <end position="312"/>
    </location>
</feature>
<comment type="subcellular location">
    <subcellularLocation>
        <location evidence="1">Nucleus</location>
    </subcellularLocation>
</comment>
<feature type="compositionally biased region" description="Basic and acidic residues" evidence="3">
    <location>
        <begin position="128"/>
        <end position="145"/>
    </location>
</feature>
<dbReference type="PANTHER" id="PTHR23138:SF142">
    <property type="entry name" value="RAN-BINDING PROTEIN 3B-RELATED"/>
    <property type="match status" value="1"/>
</dbReference>
<proteinExistence type="predicted"/>
<keyword evidence="6" id="KW-1185">Reference proteome</keyword>
<dbReference type="InterPro" id="IPR045255">
    <property type="entry name" value="RanBP1-like"/>
</dbReference>